<sequence>MYPHFPSAQISKQNDGHKEIVFYKWLSPLQRIEHYVTKSNEIIKGDPKLRSDINSIRLANDNDYGLAGAVFSSNSNKVLRVIQKVRSGITWMNAYHLTNIQAPWGGYKQSEIGRSIYTYGLDEYQETKQINMNLIPQPLHWFE</sequence>
<evidence type="ECO:0000313" key="5">
    <source>
        <dbReference type="Proteomes" id="UP000596049"/>
    </source>
</evidence>
<dbReference type="InterPro" id="IPR016162">
    <property type="entry name" value="Ald_DH_N"/>
</dbReference>
<feature type="domain" description="Aldehyde dehydrogenase" evidence="3">
    <location>
        <begin position="54"/>
        <end position="130"/>
    </location>
</feature>
<comment type="similarity">
    <text evidence="1">Belongs to the aldehyde dehydrogenase family.</text>
</comment>
<protein>
    <submittedName>
        <fullName evidence="4">Aldehyde dehydrogenase family protein</fullName>
    </submittedName>
</protein>
<dbReference type="EMBL" id="CP067341">
    <property type="protein sequence ID" value="QQP14967.1"/>
    <property type="molecule type" value="Genomic_DNA"/>
</dbReference>
<dbReference type="Pfam" id="PF00171">
    <property type="entry name" value="Aldedh"/>
    <property type="match status" value="1"/>
</dbReference>
<gene>
    <name evidence="4" type="ORF">FJQ98_13555</name>
</gene>
<dbReference type="PANTHER" id="PTHR42804:SF1">
    <property type="entry name" value="ALDEHYDE DEHYDROGENASE-RELATED"/>
    <property type="match status" value="1"/>
</dbReference>
<evidence type="ECO:0000256" key="2">
    <source>
        <dbReference type="ARBA" id="ARBA00023002"/>
    </source>
</evidence>
<dbReference type="InterPro" id="IPR015590">
    <property type="entry name" value="Aldehyde_DH_dom"/>
</dbReference>
<keyword evidence="5" id="KW-1185">Reference proteome</keyword>
<reference evidence="4 5" key="1">
    <citation type="submission" date="2020-01" db="EMBL/GenBank/DDBJ databases">
        <authorList>
            <person name="Liu G."/>
            <person name="Liu B."/>
        </authorList>
    </citation>
    <scope>NUCLEOTIDE SEQUENCE [LARGE SCALE GENOMIC DNA]</scope>
    <source>
        <strain evidence="4 5">FJAT-51161</strain>
    </source>
</reference>
<dbReference type="SUPFAM" id="SSF53720">
    <property type="entry name" value="ALDH-like"/>
    <property type="match status" value="1"/>
</dbReference>
<accession>A0ABX7AYA2</accession>
<evidence type="ECO:0000259" key="3">
    <source>
        <dbReference type="Pfam" id="PF00171"/>
    </source>
</evidence>
<keyword evidence="2" id="KW-0560">Oxidoreductase</keyword>
<proteinExistence type="inferred from homology"/>
<organism evidence="4 5">
    <name type="scientific">Lysinibacillus agricola</name>
    <dbReference type="NCBI Taxonomy" id="2590012"/>
    <lineage>
        <taxon>Bacteria</taxon>
        <taxon>Bacillati</taxon>
        <taxon>Bacillota</taxon>
        <taxon>Bacilli</taxon>
        <taxon>Bacillales</taxon>
        <taxon>Bacillaceae</taxon>
        <taxon>Lysinibacillus</taxon>
    </lineage>
</organism>
<dbReference type="InterPro" id="IPR016163">
    <property type="entry name" value="Ald_DH_C"/>
</dbReference>
<dbReference type="PANTHER" id="PTHR42804">
    <property type="entry name" value="ALDEHYDE DEHYDROGENASE"/>
    <property type="match status" value="1"/>
</dbReference>
<dbReference type="Gene3D" id="3.40.309.10">
    <property type="entry name" value="Aldehyde Dehydrogenase, Chain A, domain 2"/>
    <property type="match status" value="1"/>
</dbReference>
<dbReference type="Gene3D" id="3.40.605.10">
    <property type="entry name" value="Aldehyde Dehydrogenase, Chain A, domain 1"/>
    <property type="match status" value="1"/>
</dbReference>
<evidence type="ECO:0000256" key="1">
    <source>
        <dbReference type="ARBA" id="ARBA00009986"/>
    </source>
</evidence>
<name>A0ABX7AYA2_9BACI</name>
<evidence type="ECO:0000313" key="4">
    <source>
        <dbReference type="EMBL" id="QQP14967.1"/>
    </source>
</evidence>
<dbReference type="InterPro" id="IPR016161">
    <property type="entry name" value="Ald_DH/histidinol_DH"/>
</dbReference>
<dbReference type="Proteomes" id="UP000596049">
    <property type="component" value="Chromosome"/>
</dbReference>